<comment type="subcellular location">
    <subcellularLocation>
        <location evidence="2">Cell membrane</location>
        <topology evidence="2">Single-pass type II membrane protein</topology>
    </subcellularLocation>
    <subcellularLocation>
        <location evidence="6">Membrane</location>
        <topology evidence="6">Single-pass type II membrane protein</topology>
    </subcellularLocation>
</comment>
<name>A0ABS0LMG6_9LACT</name>
<dbReference type="Proteomes" id="UP000721415">
    <property type="component" value="Unassembled WGS sequence"/>
</dbReference>
<evidence type="ECO:0000256" key="3">
    <source>
        <dbReference type="ARBA" id="ARBA00009370"/>
    </source>
</evidence>
<dbReference type="InterPro" id="IPR019757">
    <property type="entry name" value="Pept_S26A_signal_pept_1_Lys-AS"/>
</dbReference>
<feature type="domain" description="Peptidase S26" evidence="7">
    <location>
        <begin position="12"/>
        <end position="174"/>
    </location>
</feature>
<organism evidence="8 9">
    <name type="scientific">Facklamia lactis</name>
    <dbReference type="NCBI Taxonomy" id="2749967"/>
    <lineage>
        <taxon>Bacteria</taxon>
        <taxon>Bacillati</taxon>
        <taxon>Bacillota</taxon>
        <taxon>Bacilli</taxon>
        <taxon>Lactobacillales</taxon>
        <taxon>Aerococcaceae</taxon>
        <taxon>Facklamia</taxon>
    </lineage>
</organism>
<sequence>MRVLRILLVEIVNIIFAVIIAVLIFLALRYYVVQPFQVDGRSMNPTLYDGDQMMMLKQNHLERFDVVVFPDPMGSGQSYVKRIIGIPGDEIQVKDDILYINGKQVEEPYLQPLASQTTSAYTGDFSLWDITGETRVPDDYFFVLGDNRPASGDSRQFGFVAEDSIQGEANFIYYPFDRFGFIEDYELKLE</sequence>
<keyword evidence="5 6" id="KW-0378">Hydrolase</keyword>
<keyword evidence="6" id="KW-0472">Membrane</keyword>
<dbReference type="PANTHER" id="PTHR43390">
    <property type="entry name" value="SIGNAL PEPTIDASE I"/>
    <property type="match status" value="1"/>
</dbReference>
<dbReference type="GO" id="GO:0009003">
    <property type="term" value="F:signal peptidase activity"/>
    <property type="evidence" value="ECO:0007669"/>
    <property type="project" value="UniProtKB-EC"/>
</dbReference>
<gene>
    <name evidence="8" type="primary">lepB</name>
    <name evidence="8" type="ORF">HZY91_00330</name>
</gene>
<evidence type="ECO:0000256" key="4">
    <source>
        <dbReference type="ARBA" id="ARBA00013208"/>
    </source>
</evidence>
<feature type="transmembrane region" description="Helical" evidence="6">
    <location>
        <begin position="7"/>
        <end position="32"/>
    </location>
</feature>
<dbReference type="NCBIfam" id="TIGR02227">
    <property type="entry name" value="sigpep_I_bact"/>
    <property type="match status" value="1"/>
</dbReference>
<evidence type="ECO:0000313" key="8">
    <source>
        <dbReference type="EMBL" id="MBG9985334.1"/>
    </source>
</evidence>
<dbReference type="Gene3D" id="2.10.109.10">
    <property type="entry name" value="Umud Fragment, subunit A"/>
    <property type="match status" value="1"/>
</dbReference>
<protein>
    <recommendedName>
        <fullName evidence="4 6">Signal peptidase I</fullName>
        <ecNumber evidence="4 6">3.4.21.89</ecNumber>
    </recommendedName>
</protein>
<dbReference type="RefSeq" id="WP_197113360.1">
    <property type="nucleotide sequence ID" value="NZ_JACBXQ010000001.1"/>
</dbReference>
<dbReference type="CDD" id="cd06530">
    <property type="entry name" value="S26_SPase_I"/>
    <property type="match status" value="1"/>
</dbReference>
<dbReference type="PROSITE" id="PS00761">
    <property type="entry name" value="SPASE_I_3"/>
    <property type="match status" value="1"/>
</dbReference>
<keyword evidence="6" id="KW-0645">Protease</keyword>
<dbReference type="PROSITE" id="PS00760">
    <property type="entry name" value="SPASE_I_2"/>
    <property type="match status" value="1"/>
</dbReference>
<evidence type="ECO:0000256" key="6">
    <source>
        <dbReference type="RuleBase" id="RU362042"/>
    </source>
</evidence>
<dbReference type="InterPro" id="IPR019758">
    <property type="entry name" value="Pept_S26A_signal_pept_1_CS"/>
</dbReference>
<accession>A0ABS0LMG6</accession>
<comment type="catalytic activity">
    <reaction evidence="1 6">
        <text>Cleavage of hydrophobic, N-terminal signal or leader sequences from secreted and periplasmic proteins.</text>
        <dbReference type="EC" id="3.4.21.89"/>
    </reaction>
</comment>
<keyword evidence="6" id="KW-1133">Transmembrane helix</keyword>
<dbReference type="InterPro" id="IPR000223">
    <property type="entry name" value="Pept_S26A_signal_pept_1"/>
</dbReference>
<dbReference type="SUPFAM" id="SSF51306">
    <property type="entry name" value="LexA/Signal peptidase"/>
    <property type="match status" value="1"/>
</dbReference>
<evidence type="ECO:0000259" key="7">
    <source>
        <dbReference type="Pfam" id="PF10502"/>
    </source>
</evidence>
<dbReference type="EC" id="3.4.21.89" evidence="4 6"/>
<dbReference type="PRINTS" id="PR00727">
    <property type="entry name" value="LEADERPTASE"/>
</dbReference>
<comment type="similarity">
    <text evidence="3 6">Belongs to the peptidase S26 family.</text>
</comment>
<evidence type="ECO:0000313" key="9">
    <source>
        <dbReference type="Proteomes" id="UP000721415"/>
    </source>
</evidence>
<proteinExistence type="inferred from homology"/>
<reference evidence="8 9" key="1">
    <citation type="submission" date="2020-07" db="EMBL/GenBank/DDBJ databases">
        <title>Facklamia lactis sp. nov., isolated from raw milk.</title>
        <authorList>
            <person name="Doll E.V."/>
            <person name="Huptas C."/>
            <person name="Staib L."/>
            <person name="Wenning M."/>
            <person name="Scherer S."/>
        </authorList>
    </citation>
    <scope>NUCLEOTIDE SEQUENCE [LARGE SCALE GENOMIC DNA]</scope>
    <source>
        <strain evidence="8 9">DSM 111018</strain>
    </source>
</reference>
<dbReference type="Pfam" id="PF10502">
    <property type="entry name" value="Peptidase_S26"/>
    <property type="match status" value="1"/>
</dbReference>
<dbReference type="InterPro" id="IPR036286">
    <property type="entry name" value="LexA/Signal_pep-like_sf"/>
</dbReference>
<comment type="caution">
    <text evidence="8">The sequence shown here is derived from an EMBL/GenBank/DDBJ whole genome shotgun (WGS) entry which is preliminary data.</text>
</comment>
<dbReference type="PANTHER" id="PTHR43390:SF1">
    <property type="entry name" value="CHLOROPLAST PROCESSING PEPTIDASE"/>
    <property type="match status" value="1"/>
</dbReference>
<evidence type="ECO:0000256" key="5">
    <source>
        <dbReference type="ARBA" id="ARBA00022801"/>
    </source>
</evidence>
<keyword evidence="6" id="KW-0812">Transmembrane</keyword>
<evidence type="ECO:0000256" key="1">
    <source>
        <dbReference type="ARBA" id="ARBA00000677"/>
    </source>
</evidence>
<dbReference type="EMBL" id="JACBXQ010000001">
    <property type="protein sequence ID" value="MBG9985334.1"/>
    <property type="molecule type" value="Genomic_DNA"/>
</dbReference>
<keyword evidence="9" id="KW-1185">Reference proteome</keyword>
<evidence type="ECO:0000256" key="2">
    <source>
        <dbReference type="ARBA" id="ARBA00004401"/>
    </source>
</evidence>
<dbReference type="InterPro" id="IPR019533">
    <property type="entry name" value="Peptidase_S26"/>
</dbReference>